<proteinExistence type="inferred from homology"/>
<evidence type="ECO:0000256" key="5">
    <source>
        <dbReference type="ARBA" id="ARBA00038359"/>
    </source>
</evidence>
<comment type="caution">
    <text evidence="8">The sequence shown here is derived from an EMBL/GenBank/DDBJ whole genome shotgun (WGS) entry which is preliminary data.</text>
</comment>
<dbReference type="InterPro" id="IPR052337">
    <property type="entry name" value="SAT4-like"/>
</dbReference>
<organism evidence="8 9">
    <name type="scientific">Imshaugia aleurites</name>
    <dbReference type="NCBI Taxonomy" id="172621"/>
    <lineage>
        <taxon>Eukaryota</taxon>
        <taxon>Fungi</taxon>
        <taxon>Dikarya</taxon>
        <taxon>Ascomycota</taxon>
        <taxon>Pezizomycotina</taxon>
        <taxon>Lecanoromycetes</taxon>
        <taxon>OSLEUM clade</taxon>
        <taxon>Lecanoromycetidae</taxon>
        <taxon>Lecanorales</taxon>
        <taxon>Lecanorineae</taxon>
        <taxon>Parmeliaceae</taxon>
        <taxon>Imshaugia</taxon>
    </lineage>
</organism>
<feature type="transmembrane region" description="Helical" evidence="6">
    <location>
        <begin position="7"/>
        <end position="31"/>
    </location>
</feature>
<keyword evidence="2 6" id="KW-0812">Transmembrane</keyword>
<feature type="transmembrane region" description="Helical" evidence="6">
    <location>
        <begin position="46"/>
        <end position="69"/>
    </location>
</feature>
<dbReference type="Proteomes" id="UP000664534">
    <property type="component" value="Unassembled WGS sequence"/>
</dbReference>
<evidence type="ECO:0000256" key="6">
    <source>
        <dbReference type="SAM" id="Phobius"/>
    </source>
</evidence>
<evidence type="ECO:0000313" key="9">
    <source>
        <dbReference type="Proteomes" id="UP000664534"/>
    </source>
</evidence>
<dbReference type="Pfam" id="PF20684">
    <property type="entry name" value="Fung_rhodopsin"/>
    <property type="match status" value="1"/>
</dbReference>
<evidence type="ECO:0000313" key="8">
    <source>
        <dbReference type="EMBL" id="CAF9908312.1"/>
    </source>
</evidence>
<comment type="similarity">
    <text evidence="5">Belongs to the SAT4 family.</text>
</comment>
<dbReference type="EMBL" id="CAJPDT010000004">
    <property type="protein sequence ID" value="CAF9908312.1"/>
    <property type="molecule type" value="Genomic_DNA"/>
</dbReference>
<dbReference type="PANTHER" id="PTHR33048:SF47">
    <property type="entry name" value="INTEGRAL MEMBRANE PROTEIN-RELATED"/>
    <property type="match status" value="1"/>
</dbReference>
<reference evidence="8" key="1">
    <citation type="submission" date="2021-03" db="EMBL/GenBank/DDBJ databases">
        <authorList>
            <person name="Tagirdzhanova G."/>
        </authorList>
    </citation>
    <scope>NUCLEOTIDE SEQUENCE</scope>
</reference>
<keyword evidence="4 6" id="KW-0472">Membrane</keyword>
<accession>A0A8H3EQE1</accession>
<feature type="domain" description="Rhodopsin" evidence="7">
    <location>
        <begin position="1"/>
        <end position="71"/>
    </location>
</feature>
<protein>
    <recommendedName>
        <fullName evidence="7">Rhodopsin domain-containing protein</fullName>
    </recommendedName>
</protein>
<gene>
    <name evidence="8" type="ORF">IMSHALPRED_006637</name>
</gene>
<dbReference type="OrthoDB" id="5414719at2759"/>
<name>A0A8H3EQE1_9LECA</name>
<dbReference type="GO" id="GO:0016020">
    <property type="term" value="C:membrane"/>
    <property type="evidence" value="ECO:0007669"/>
    <property type="project" value="UniProtKB-SubCell"/>
</dbReference>
<evidence type="ECO:0000256" key="1">
    <source>
        <dbReference type="ARBA" id="ARBA00004141"/>
    </source>
</evidence>
<keyword evidence="9" id="KW-1185">Reference proteome</keyword>
<evidence type="ECO:0000256" key="4">
    <source>
        <dbReference type="ARBA" id="ARBA00023136"/>
    </source>
</evidence>
<evidence type="ECO:0000259" key="7">
    <source>
        <dbReference type="Pfam" id="PF20684"/>
    </source>
</evidence>
<comment type="subcellular location">
    <subcellularLocation>
        <location evidence="1">Membrane</location>
        <topology evidence="1">Multi-pass membrane protein</topology>
    </subcellularLocation>
</comment>
<dbReference type="PANTHER" id="PTHR33048">
    <property type="entry name" value="PTH11-LIKE INTEGRAL MEMBRANE PROTEIN (AFU_ORTHOLOGUE AFUA_5G11245)"/>
    <property type="match status" value="1"/>
</dbReference>
<evidence type="ECO:0000256" key="3">
    <source>
        <dbReference type="ARBA" id="ARBA00022989"/>
    </source>
</evidence>
<evidence type="ECO:0000256" key="2">
    <source>
        <dbReference type="ARBA" id="ARBA00022692"/>
    </source>
</evidence>
<dbReference type="AlphaFoldDB" id="A0A8H3EQE1"/>
<keyword evidence="3 6" id="KW-1133">Transmembrane helix</keyword>
<sequence>MTKKRKVGVVAVFTVGFTAPVFSMIGFIVRIRISASPDVTWNDPEILLWAAAEVSSGLICVCIPTLAALAHRRRPVRPTDSILKGQSNSRRIHFSGAKTSTSLEEQELWDMGNAELGHGSPDNVGVRVPPTAIVTGIQGGVHTKHQLDGGNRLLDTSSTNVGYTDIGYVNAGEDMDEANRAAGILTTVRMEHSYV</sequence>
<dbReference type="InterPro" id="IPR049326">
    <property type="entry name" value="Rhodopsin_dom_fungi"/>
</dbReference>